<dbReference type="GO" id="GO:0005789">
    <property type="term" value="C:endoplasmic reticulum membrane"/>
    <property type="evidence" value="ECO:0007669"/>
    <property type="project" value="UniProtKB-SubCell"/>
</dbReference>
<evidence type="ECO:0000256" key="14">
    <source>
        <dbReference type="SAM" id="Phobius"/>
    </source>
</evidence>
<feature type="transmembrane region" description="Helical" evidence="14">
    <location>
        <begin position="114"/>
        <end position="140"/>
    </location>
</feature>
<feature type="transmembrane region" description="Helical" evidence="14">
    <location>
        <begin position="535"/>
        <end position="554"/>
    </location>
</feature>
<evidence type="ECO:0000256" key="11">
    <source>
        <dbReference type="ARBA" id="ARBA00053367"/>
    </source>
</evidence>
<feature type="transmembrane region" description="Helical" evidence="14">
    <location>
        <begin position="71"/>
        <end position="94"/>
    </location>
</feature>
<comment type="similarity">
    <text evidence="3">Belongs to the peptidase A22A family.</text>
</comment>
<evidence type="ECO:0000256" key="1">
    <source>
        <dbReference type="ARBA" id="ARBA00004477"/>
    </source>
</evidence>
<dbReference type="Pfam" id="PF01080">
    <property type="entry name" value="Presenilin"/>
    <property type="match status" value="2"/>
</dbReference>
<keyword evidence="16" id="KW-1185">Reference proteome</keyword>
<feature type="transmembrane region" description="Helical" evidence="14">
    <location>
        <begin position="263"/>
        <end position="278"/>
    </location>
</feature>
<dbReference type="PANTHER" id="PTHR10202:SF13">
    <property type="entry name" value="PRESENILIN HOMOLOG"/>
    <property type="match status" value="1"/>
</dbReference>
<dbReference type="GO" id="GO:0006509">
    <property type="term" value="P:membrane protein ectodomain proteolysis"/>
    <property type="evidence" value="ECO:0007669"/>
    <property type="project" value="TreeGrafter"/>
</dbReference>
<dbReference type="InterPro" id="IPR001108">
    <property type="entry name" value="Peptidase_A22A"/>
</dbReference>
<evidence type="ECO:0000313" key="17">
    <source>
        <dbReference type="WBParaSite" id="EVEC_0000627201-mRNA-1"/>
    </source>
</evidence>
<dbReference type="EMBL" id="UXUI01008299">
    <property type="protein sequence ID" value="VDD91130.1"/>
    <property type="molecule type" value="Genomic_DNA"/>
</dbReference>
<evidence type="ECO:0000313" key="16">
    <source>
        <dbReference type="Proteomes" id="UP000274131"/>
    </source>
</evidence>
<feature type="transmembrane region" description="Helical" evidence="14">
    <location>
        <begin position="284"/>
        <end position="302"/>
    </location>
</feature>
<keyword evidence="6" id="KW-0256">Endoplasmic reticulum</keyword>
<dbReference type="STRING" id="51028.A0A0N4V7K4"/>
<dbReference type="GO" id="GO:0055074">
    <property type="term" value="P:calcium ion homeostasis"/>
    <property type="evidence" value="ECO:0007669"/>
    <property type="project" value="TreeGrafter"/>
</dbReference>
<keyword evidence="4 14" id="KW-0812">Transmembrane</keyword>
<dbReference type="WBParaSite" id="EVEC_0000627201-mRNA-1">
    <property type="protein sequence ID" value="EVEC_0000627201-mRNA-1"/>
    <property type="gene ID" value="EVEC_0000627201"/>
</dbReference>
<comment type="subcellular location">
    <subcellularLocation>
        <location evidence="1">Endoplasmic reticulum membrane</location>
        <topology evidence="1">Multi-pass membrane protein</topology>
    </subcellularLocation>
    <subcellularLocation>
        <location evidence="2">Golgi apparatus membrane</location>
        <topology evidence="2">Multi-pass membrane protein</topology>
    </subcellularLocation>
</comment>
<dbReference type="InterPro" id="IPR042524">
    <property type="entry name" value="Presenilin_C"/>
</dbReference>
<keyword evidence="8 14" id="KW-1133">Transmembrane helix</keyword>
<comment type="function">
    <text evidence="11">Probable catalytic subunit of the gamma-secretase complex, an endoprotease complex that catalyzes the intramembrane cleavage of integral membrane proteins such as Notch receptors. Requires the other members of the gamma-secretase complex to have a protease activity.</text>
</comment>
<accession>A0A0N4V7K4</accession>
<dbReference type="Proteomes" id="UP000274131">
    <property type="component" value="Unassembled WGS sequence"/>
</dbReference>
<gene>
    <name evidence="15" type="ORF">EVEC_LOCUS5881</name>
</gene>
<feature type="compositionally biased region" description="Basic residues" evidence="13">
    <location>
        <begin position="445"/>
        <end position="454"/>
    </location>
</feature>
<feature type="compositionally biased region" description="Polar residues" evidence="13">
    <location>
        <begin position="427"/>
        <end position="441"/>
    </location>
</feature>
<evidence type="ECO:0000313" key="15">
    <source>
        <dbReference type="EMBL" id="VDD91130.1"/>
    </source>
</evidence>
<feature type="transmembrane region" description="Helical" evidence="14">
    <location>
        <begin position="232"/>
        <end position="256"/>
    </location>
</feature>
<evidence type="ECO:0000256" key="9">
    <source>
        <dbReference type="ARBA" id="ARBA00023034"/>
    </source>
</evidence>
<sequence length="568" mass="63441">MKDQEAAGEASDLPSSSAGLPENEAEKQRTLTPTEFLCSSLYNERNPFFSASKTEEDEGDLKYDAHHVITVILPVSFCMITVILTMNTIGYYSHTLVYLPYTPFVAKTDNVGELLWKSVLNGLIFIFIVATMTFGMILLYKYRCYTVRELADFEHIGAVARILWYLPSGTFFFGKIDVYLEKNAKRLIIVVGNSKNYFNLIVSLWTLFLWPKNKVLKLLPFYREVFITSNIAVDYLTTAFIIWNFSVMGLMCIHWIGPLRAQQVYLVIISALMALTFIKFLPDWTVWAVLFLVALWDLFAVLSPRGPLRILIEIAQNRGESLFPSLIYSSAMVYPYSIIGTALTTYETLAPDEGSSDEQQTSSSETGELFLPAESDSQRNSNATDGTNLLFHENPKSQPVHRYAPHRHVKVTIKDGGEVNSAIVQDEPSTSGLHANESLGSVSKRTTRSKLKTKGPKESAQGNKGSENKPENEDEERGVKLGLGDFIFYSVLVGKASSYGDWNTTAACYAGILIVSEGLCFTLILLAIFRKALPALPISIAFGLVFYISTRTVISPFCDQVSARQINF</sequence>
<comment type="subunit">
    <text evidence="12">Homodimer. Component of the gamma-secretase complex, a complex composed of a presenilin homodimer, nicastrin, aph1 and pen2.</text>
</comment>
<feature type="transmembrane region" description="Helical" evidence="14">
    <location>
        <begin position="196"/>
        <end position="212"/>
    </location>
</feature>
<feature type="region of interest" description="Disordered" evidence="13">
    <location>
        <begin position="425"/>
        <end position="477"/>
    </location>
</feature>
<dbReference type="GO" id="GO:0044351">
    <property type="term" value="P:macropinocytosis"/>
    <property type="evidence" value="ECO:0007669"/>
    <property type="project" value="UniProtKB-ARBA"/>
</dbReference>
<evidence type="ECO:0000256" key="5">
    <source>
        <dbReference type="ARBA" id="ARBA00022801"/>
    </source>
</evidence>
<dbReference type="OrthoDB" id="20287at2759"/>
<proteinExistence type="inferred from homology"/>
<protein>
    <submittedName>
        <fullName evidence="17">Presenilin</fullName>
    </submittedName>
</protein>
<evidence type="ECO:0000256" key="10">
    <source>
        <dbReference type="ARBA" id="ARBA00023136"/>
    </source>
</evidence>
<organism evidence="17">
    <name type="scientific">Enterobius vermicularis</name>
    <name type="common">Human pinworm</name>
    <dbReference type="NCBI Taxonomy" id="51028"/>
    <lineage>
        <taxon>Eukaryota</taxon>
        <taxon>Metazoa</taxon>
        <taxon>Ecdysozoa</taxon>
        <taxon>Nematoda</taxon>
        <taxon>Chromadorea</taxon>
        <taxon>Rhabditida</taxon>
        <taxon>Spirurina</taxon>
        <taxon>Oxyuridomorpha</taxon>
        <taxon>Oxyuroidea</taxon>
        <taxon>Oxyuridae</taxon>
        <taxon>Enterobius</taxon>
    </lineage>
</organism>
<feature type="transmembrane region" description="Helical" evidence="14">
    <location>
        <begin position="506"/>
        <end position="529"/>
    </location>
</feature>
<name>A0A0N4V7K4_ENTVE</name>
<reference evidence="17" key="1">
    <citation type="submission" date="2017-02" db="UniProtKB">
        <authorList>
            <consortium name="WormBaseParasite"/>
        </authorList>
    </citation>
    <scope>IDENTIFICATION</scope>
</reference>
<feature type="compositionally biased region" description="Polar residues" evidence="13">
    <location>
        <begin position="378"/>
        <end position="387"/>
    </location>
</feature>
<feature type="region of interest" description="Disordered" evidence="13">
    <location>
        <begin position="371"/>
        <end position="405"/>
    </location>
</feature>
<dbReference type="GO" id="GO:0000139">
    <property type="term" value="C:Golgi membrane"/>
    <property type="evidence" value="ECO:0007669"/>
    <property type="project" value="UniProtKB-SubCell"/>
</dbReference>
<dbReference type="GO" id="GO:0007219">
    <property type="term" value="P:Notch signaling pathway"/>
    <property type="evidence" value="ECO:0007669"/>
    <property type="project" value="UniProtKB-KW"/>
</dbReference>
<reference evidence="15 16" key="2">
    <citation type="submission" date="2018-10" db="EMBL/GenBank/DDBJ databases">
        <authorList>
            <consortium name="Pathogen Informatics"/>
        </authorList>
    </citation>
    <scope>NUCLEOTIDE SEQUENCE [LARGE SCALE GENOMIC DNA]</scope>
</reference>
<evidence type="ECO:0000256" key="2">
    <source>
        <dbReference type="ARBA" id="ARBA00004653"/>
    </source>
</evidence>
<dbReference type="GO" id="GO:0042500">
    <property type="term" value="F:aspartic endopeptidase activity, intramembrane cleaving"/>
    <property type="evidence" value="ECO:0007669"/>
    <property type="project" value="InterPro"/>
</dbReference>
<dbReference type="PANTHER" id="PTHR10202">
    <property type="entry name" value="PRESENILIN"/>
    <property type="match status" value="1"/>
</dbReference>
<evidence type="ECO:0000256" key="7">
    <source>
        <dbReference type="ARBA" id="ARBA00022976"/>
    </source>
</evidence>
<keyword evidence="9" id="KW-0333">Golgi apparatus</keyword>
<dbReference type="InterPro" id="IPR006639">
    <property type="entry name" value="Preselin/SPP"/>
</dbReference>
<dbReference type="FunFam" id="1.10.472.100:FF:000003">
    <property type="entry name" value="Presenilin"/>
    <property type="match status" value="1"/>
</dbReference>
<evidence type="ECO:0000256" key="8">
    <source>
        <dbReference type="ARBA" id="ARBA00022989"/>
    </source>
</evidence>
<evidence type="ECO:0000256" key="13">
    <source>
        <dbReference type="SAM" id="MobiDB-lite"/>
    </source>
</evidence>
<evidence type="ECO:0000256" key="6">
    <source>
        <dbReference type="ARBA" id="ARBA00022824"/>
    </source>
</evidence>
<keyword evidence="5" id="KW-0378">Hydrolase</keyword>
<dbReference type="GO" id="GO:0034205">
    <property type="term" value="P:amyloid-beta formation"/>
    <property type="evidence" value="ECO:0007669"/>
    <property type="project" value="TreeGrafter"/>
</dbReference>
<keyword evidence="7" id="KW-0914">Notch signaling pathway</keyword>
<feature type="region of interest" description="Disordered" evidence="13">
    <location>
        <begin position="1"/>
        <end position="30"/>
    </location>
</feature>
<evidence type="ECO:0000256" key="12">
    <source>
        <dbReference type="ARBA" id="ARBA00066080"/>
    </source>
</evidence>
<evidence type="ECO:0000256" key="3">
    <source>
        <dbReference type="ARBA" id="ARBA00008604"/>
    </source>
</evidence>
<dbReference type="AlphaFoldDB" id="A0A0N4V7K4"/>
<dbReference type="GO" id="GO:0070765">
    <property type="term" value="C:gamma-secretase complex"/>
    <property type="evidence" value="ECO:0007669"/>
    <property type="project" value="TreeGrafter"/>
</dbReference>
<evidence type="ECO:0000256" key="4">
    <source>
        <dbReference type="ARBA" id="ARBA00022692"/>
    </source>
</evidence>
<keyword evidence="10 14" id="KW-0472">Membrane</keyword>
<dbReference type="SMART" id="SM00730">
    <property type="entry name" value="PSN"/>
    <property type="match status" value="1"/>
</dbReference>
<dbReference type="GO" id="GO:0016485">
    <property type="term" value="P:protein processing"/>
    <property type="evidence" value="ECO:0007669"/>
    <property type="project" value="InterPro"/>
</dbReference>
<dbReference type="Gene3D" id="1.10.472.100">
    <property type="entry name" value="Presenilin"/>
    <property type="match status" value="1"/>
</dbReference>